<reference evidence="1" key="1">
    <citation type="submission" date="2018-05" db="EMBL/GenBank/DDBJ databases">
        <authorList>
            <person name="Lanie J.A."/>
            <person name="Ng W.-L."/>
            <person name="Kazmierczak K.M."/>
            <person name="Andrzejewski T.M."/>
            <person name="Davidsen T.M."/>
            <person name="Wayne K.J."/>
            <person name="Tettelin H."/>
            <person name="Glass J.I."/>
            <person name="Rusch D."/>
            <person name="Podicherti R."/>
            <person name="Tsui H.-C.T."/>
            <person name="Winkler M.E."/>
        </authorList>
    </citation>
    <scope>NUCLEOTIDE SEQUENCE</scope>
</reference>
<name>A0A383CWC4_9ZZZZ</name>
<dbReference type="AlphaFoldDB" id="A0A383CWC4"/>
<dbReference type="EMBL" id="UINC01212124">
    <property type="protein sequence ID" value="SVE36309.1"/>
    <property type="molecule type" value="Genomic_DNA"/>
</dbReference>
<organism evidence="1">
    <name type="scientific">marine metagenome</name>
    <dbReference type="NCBI Taxonomy" id="408172"/>
    <lineage>
        <taxon>unclassified sequences</taxon>
        <taxon>metagenomes</taxon>
        <taxon>ecological metagenomes</taxon>
    </lineage>
</organism>
<protein>
    <submittedName>
        <fullName evidence="1">Uncharacterized protein</fullName>
    </submittedName>
</protein>
<sequence length="192" mass="21147">RVGFLGTPGTGKTTALCKILAHSAFFENREAHVFKLDQEIPNPDDALRVFCESLGIHIYRDSAALSSLPTGELLYMDTPGIPINDALGWVALGSELDESKASTRVLVLNATYDKQLLKATLEATASCRPTHLIFTHLDELNNSAKLWPFVFSKEVSTLMLCHGQNITSDYTCENLCNYLLASSFPRQVLQPS</sequence>
<feature type="non-terminal residue" evidence="1">
    <location>
        <position position="1"/>
    </location>
</feature>
<dbReference type="SUPFAM" id="SSF52540">
    <property type="entry name" value="P-loop containing nucleoside triphosphate hydrolases"/>
    <property type="match status" value="1"/>
</dbReference>
<gene>
    <name evidence="1" type="ORF">METZ01_LOCUS489163</name>
</gene>
<proteinExistence type="predicted"/>
<dbReference type="Gene3D" id="3.40.50.300">
    <property type="entry name" value="P-loop containing nucleotide triphosphate hydrolases"/>
    <property type="match status" value="1"/>
</dbReference>
<evidence type="ECO:0000313" key="1">
    <source>
        <dbReference type="EMBL" id="SVE36309.1"/>
    </source>
</evidence>
<accession>A0A383CWC4</accession>
<dbReference type="InterPro" id="IPR027417">
    <property type="entry name" value="P-loop_NTPase"/>
</dbReference>